<organism evidence="1 2">
    <name type="scientific">Bacteroides caecimuris</name>
    <dbReference type="NCBI Taxonomy" id="1796613"/>
    <lineage>
        <taxon>Bacteria</taxon>
        <taxon>Pseudomonadati</taxon>
        <taxon>Bacteroidota</taxon>
        <taxon>Bacteroidia</taxon>
        <taxon>Bacteroidales</taxon>
        <taxon>Bacteroidaceae</taxon>
        <taxon>Bacteroides</taxon>
    </lineage>
</organism>
<dbReference type="AlphaFoldDB" id="A0A4S2DI92"/>
<protein>
    <submittedName>
        <fullName evidence="1">Uncharacterized protein</fullName>
    </submittedName>
</protein>
<proteinExistence type="predicted"/>
<name>A0A4S2DI92_9BACE</name>
<evidence type="ECO:0000313" key="1">
    <source>
        <dbReference type="EMBL" id="TGY41292.1"/>
    </source>
</evidence>
<dbReference type="RefSeq" id="WP_135998399.1">
    <property type="nucleotide sequence ID" value="NZ_CAPDLJ010000045.1"/>
</dbReference>
<accession>A0A4S2DI92</accession>
<dbReference type="Pfam" id="PF15582">
    <property type="entry name" value="Imm65"/>
    <property type="match status" value="1"/>
</dbReference>
<dbReference type="Proteomes" id="UP000309566">
    <property type="component" value="Unassembled WGS sequence"/>
</dbReference>
<gene>
    <name evidence="1" type="ORF">E5353_00400</name>
</gene>
<dbReference type="InterPro" id="IPR028967">
    <property type="entry name" value="Imm65"/>
</dbReference>
<evidence type="ECO:0000313" key="2">
    <source>
        <dbReference type="Proteomes" id="UP000309566"/>
    </source>
</evidence>
<reference evidence="1 2" key="1">
    <citation type="submission" date="2019-04" db="EMBL/GenBank/DDBJ databases">
        <title>Microbes associate with the intestines of laboratory mice.</title>
        <authorList>
            <person name="Navarre W."/>
            <person name="Wong E."/>
            <person name="Huang K."/>
            <person name="Tropini C."/>
            <person name="Ng K."/>
            <person name="Yu B."/>
        </authorList>
    </citation>
    <scope>NUCLEOTIDE SEQUENCE [LARGE SCALE GENOMIC DNA]</scope>
    <source>
        <strain evidence="1 2">NM63_1-25</strain>
    </source>
</reference>
<sequence length="402" mass="47114">MMRLIVFEFLLILVMVGCIQPTKHHKDSPGKGTVWSCAGLSKAKKDKVWQTVEKEARALIDDGQMDLQYVVLYELAINDSNSFYLIKDSYIPAYEYNYPFKIIPYRNKQLCFVGLYESPMSINEMLRQSGYSSNINMESGVGREWVLVVSNAGKVRKLLASHSRNYFNVPDLEPYFSGYVEGCPIQIGIMSHDIKLGNTYISMNVDSLKQHLLWSKYQNCITRKVYGEISLKNRTNSTLYLSSADSLLRHCVVVNPNSNDSLYFTLLDSLPIVLNPAEQRVVKYESLPRQDVFFQNLIQEEEPWDYFYDLFCRSAYNLMKVNGEEKRFRVMYDDTNEQGFWVDVVRSSNFWILKRGMYDRKYALKEGIEIWDEIWEKTSLEKRRIIDNDAEKNLQEYSKKYR</sequence>
<comment type="caution">
    <text evidence="1">The sequence shown here is derived from an EMBL/GenBank/DDBJ whole genome shotgun (WGS) entry which is preliminary data.</text>
</comment>
<dbReference type="EMBL" id="SRYX01000001">
    <property type="protein sequence ID" value="TGY41292.1"/>
    <property type="molecule type" value="Genomic_DNA"/>
</dbReference>